<evidence type="ECO:0000256" key="4">
    <source>
        <dbReference type="SAM" id="MobiDB-lite"/>
    </source>
</evidence>
<evidence type="ECO:0000313" key="6">
    <source>
        <dbReference type="Proteomes" id="UP000576209"/>
    </source>
</evidence>
<evidence type="ECO:0000256" key="3">
    <source>
        <dbReference type="ARBA" id="ARBA00022691"/>
    </source>
</evidence>
<dbReference type="Pfam" id="PF01596">
    <property type="entry name" value="Methyltransf_3"/>
    <property type="match status" value="1"/>
</dbReference>
<keyword evidence="6" id="KW-1185">Reference proteome</keyword>
<dbReference type="Gene3D" id="3.40.50.150">
    <property type="entry name" value="Vaccinia Virus protein VP39"/>
    <property type="match status" value="1"/>
</dbReference>
<keyword evidence="1 5" id="KW-0489">Methyltransferase</keyword>
<dbReference type="PANTHER" id="PTHR10509:SF14">
    <property type="entry name" value="CAFFEOYL-COA O-METHYLTRANSFERASE 3-RELATED"/>
    <property type="match status" value="1"/>
</dbReference>
<dbReference type="GO" id="GO:0032259">
    <property type="term" value="P:methylation"/>
    <property type="evidence" value="ECO:0007669"/>
    <property type="project" value="UniProtKB-KW"/>
</dbReference>
<keyword evidence="3" id="KW-0949">S-adenosyl-L-methionine</keyword>
<reference evidence="5 6" key="1">
    <citation type="submission" date="2020-08" db="EMBL/GenBank/DDBJ databases">
        <title>Genomic Encyclopedia of Type Strains, Phase IV (KMG-IV): sequencing the most valuable type-strain genomes for metagenomic binning, comparative biology and taxonomic classification.</title>
        <authorList>
            <person name="Goeker M."/>
        </authorList>
    </citation>
    <scope>NUCLEOTIDE SEQUENCE [LARGE SCALE GENOMIC DNA]</scope>
    <source>
        <strain evidence="5 6">DSM 105137</strain>
    </source>
</reference>
<organism evidence="5 6">
    <name type="scientific">Neolewinella aquimaris</name>
    <dbReference type="NCBI Taxonomy" id="1835722"/>
    <lineage>
        <taxon>Bacteria</taxon>
        <taxon>Pseudomonadati</taxon>
        <taxon>Bacteroidota</taxon>
        <taxon>Saprospiria</taxon>
        <taxon>Saprospirales</taxon>
        <taxon>Lewinellaceae</taxon>
        <taxon>Neolewinella</taxon>
    </lineage>
</organism>
<gene>
    <name evidence="5" type="ORF">GGR28_002605</name>
</gene>
<evidence type="ECO:0000256" key="1">
    <source>
        <dbReference type="ARBA" id="ARBA00022603"/>
    </source>
</evidence>
<feature type="region of interest" description="Disordered" evidence="4">
    <location>
        <begin position="1"/>
        <end position="23"/>
    </location>
</feature>
<proteinExistence type="predicted"/>
<sequence>MMPGKPTQRDRHDPPAEYAERMSGPVPDYLHRVERQTYLKTVAPQMITGSLQGRMLALLATLQHPVRVLELGTFTGYGTLCLAEGLATGGTIDTVEGNPEMAWLAERHFADSPFADSINLHVGQISDWLPKLTGPFDLIYVDADKQSYPYYFGILVDRLRPGGLLLADNVLWDGKVGSKGPDPDAAALREYNRLVLEDPRLEVVVLPIRDGLSVARKSLV</sequence>
<keyword evidence="2 5" id="KW-0808">Transferase</keyword>
<evidence type="ECO:0000256" key="2">
    <source>
        <dbReference type="ARBA" id="ARBA00022679"/>
    </source>
</evidence>
<dbReference type="AlphaFoldDB" id="A0A840EDC9"/>
<evidence type="ECO:0000313" key="5">
    <source>
        <dbReference type="EMBL" id="MBB4079978.1"/>
    </source>
</evidence>
<protein>
    <submittedName>
        <fullName evidence="5">Putative O-methyltransferase YrrM</fullName>
    </submittedName>
</protein>
<dbReference type="Proteomes" id="UP000576209">
    <property type="component" value="Unassembled WGS sequence"/>
</dbReference>
<dbReference type="PROSITE" id="PS51682">
    <property type="entry name" value="SAM_OMT_I"/>
    <property type="match status" value="1"/>
</dbReference>
<dbReference type="PANTHER" id="PTHR10509">
    <property type="entry name" value="O-METHYLTRANSFERASE-RELATED"/>
    <property type="match status" value="1"/>
</dbReference>
<dbReference type="SUPFAM" id="SSF53335">
    <property type="entry name" value="S-adenosyl-L-methionine-dependent methyltransferases"/>
    <property type="match status" value="1"/>
</dbReference>
<dbReference type="InterPro" id="IPR002935">
    <property type="entry name" value="SAM_O-MeTrfase"/>
</dbReference>
<dbReference type="CDD" id="cd02440">
    <property type="entry name" value="AdoMet_MTases"/>
    <property type="match status" value="1"/>
</dbReference>
<feature type="compositionally biased region" description="Basic and acidic residues" evidence="4">
    <location>
        <begin position="7"/>
        <end position="20"/>
    </location>
</feature>
<accession>A0A840EDC9</accession>
<name>A0A840EDC9_9BACT</name>
<dbReference type="EMBL" id="JACIFF010000006">
    <property type="protein sequence ID" value="MBB4079978.1"/>
    <property type="molecule type" value="Genomic_DNA"/>
</dbReference>
<comment type="caution">
    <text evidence="5">The sequence shown here is derived from an EMBL/GenBank/DDBJ whole genome shotgun (WGS) entry which is preliminary data.</text>
</comment>
<dbReference type="GO" id="GO:0008171">
    <property type="term" value="F:O-methyltransferase activity"/>
    <property type="evidence" value="ECO:0007669"/>
    <property type="project" value="InterPro"/>
</dbReference>
<dbReference type="InterPro" id="IPR029063">
    <property type="entry name" value="SAM-dependent_MTases_sf"/>
</dbReference>
<dbReference type="RefSeq" id="WP_246416706.1">
    <property type="nucleotide sequence ID" value="NZ_JACIFF010000006.1"/>
</dbReference>
<dbReference type="InterPro" id="IPR050362">
    <property type="entry name" value="Cation-dep_OMT"/>
</dbReference>
<dbReference type="GO" id="GO:0008757">
    <property type="term" value="F:S-adenosylmethionine-dependent methyltransferase activity"/>
    <property type="evidence" value="ECO:0007669"/>
    <property type="project" value="TreeGrafter"/>
</dbReference>